<proteinExistence type="predicted"/>
<evidence type="ECO:0000313" key="1">
    <source>
        <dbReference type="Proteomes" id="UP000235220"/>
    </source>
</evidence>
<dbReference type="AlphaFoldDB" id="A0A6P9E9F4"/>
<dbReference type="RefSeq" id="XP_035544841.1">
    <property type="nucleotide sequence ID" value="XM_035688948.1"/>
</dbReference>
<dbReference type="RefSeq" id="XP_035544840.1">
    <property type="nucleotide sequence ID" value="XM_035688947.1"/>
</dbReference>
<reference evidence="2 3" key="1">
    <citation type="submission" date="2025-04" db="UniProtKB">
        <authorList>
            <consortium name="RefSeq"/>
        </authorList>
    </citation>
    <scope>IDENTIFICATION</scope>
    <source>
        <tissue evidence="2 3">Leaves</tissue>
    </source>
</reference>
<keyword evidence="1" id="KW-1185">Reference proteome</keyword>
<organism evidence="1 2">
    <name type="scientific">Juglans regia</name>
    <name type="common">English walnut</name>
    <dbReference type="NCBI Taxonomy" id="51240"/>
    <lineage>
        <taxon>Eukaryota</taxon>
        <taxon>Viridiplantae</taxon>
        <taxon>Streptophyta</taxon>
        <taxon>Embryophyta</taxon>
        <taxon>Tracheophyta</taxon>
        <taxon>Spermatophyta</taxon>
        <taxon>Magnoliopsida</taxon>
        <taxon>eudicotyledons</taxon>
        <taxon>Gunneridae</taxon>
        <taxon>Pentapetalae</taxon>
        <taxon>rosids</taxon>
        <taxon>fabids</taxon>
        <taxon>Fagales</taxon>
        <taxon>Juglandaceae</taxon>
        <taxon>Juglans</taxon>
    </lineage>
</organism>
<name>A0A6P9E9F4_JUGRE</name>
<dbReference type="Proteomes" id="UP000235220">
    <property type="component" value="Chromosome 3"/>
</dbReference>
<protein>
    <submittedName>
        <fullName evidence="2 3">Uncharacterized protein LOC109013435</fullName>
    </submittedName>
</protein>
<gene>
    <name evidence="2 3" type="primary">LOC109013435</name>
</gene>
<evidence type="ECO:0000313" key="2">
    <source>
        <dbReference type="RefSeq" id="XP_035544840.1"/>
    </source>
</evidence>
<sequence>MVERLNEKDLDGNMDDAANAVFKEVLGHPPSYATGLGHTVIPEPSLSLRNNMDYQRIIEENENNKNDANFYKSQFEALRSDLLEFKNQFQDYEKLMNIRMTELESQRVLKVDQPVDEDDIIFGHFC</sequence>
<dbReference type="GeneID" id="109013435"/>
<dbReference type="OrthoDB" id="1835390at2759"/>
<evidence type="ECO:0000313" key="3">
    <source>
        <dbReference type="RefSeq" id="XP_035544841.1"/>
    </source>
</evidence>
<accession>A0A6P9E9F4</accession>
<dbReference type="KEGG" id="jre:109013435"/>